<keyword evidence="5" id="KW-1185">Reference proteome</keyword>
<evidence type="ECO:0000256" key="2">
    <source>
        <dbReference type="PROSITE-ProRule" id="PRU00335"/>
    </source>
</evidence>
<keyword evidence="1 2" id="KW-0238">DNA-binding</keyword>
<dbReference type="RefSeq" id="WP_135350127.1">
    <property type="nucleotide sequence ID" value="NZ_SRJD01000042.1"/>
</dbReference>
<evidence type="ECO:0000313" key="4">
    <source>
        <dbReference type="EMBL" id="TGA95682.1"/>
    </source>
</evidence>
<dbReference type="GO" id="GO:0003677">
    <property type="term" value="F:DNA binding"/>
    <property type="evidence" value="ECO:0007669"/>
    <property type="project" value="UniProtKB-UniRule"/>
</dbReference>
<proteinExistence type="predicted"/>
<organism evidence="4 5">
    <name type="scientific">Sporolactobacillus shoreae</name>
    <dbReference type="NCBI Taxonomy" id="1465501"/>
    <lineage>
        <taxon>Bacteria</taxon>
        <taxon>Bacillati</taxon>
        <taxon>Bacillota</taxon>
        <taxon>Bacilli</taxon>
        <taxon>Bacillales</taxon>
        <taxon>Sporolactobacillaceae</taxon>
        <taxon>Sporolactobacillus</taxon>
    </lineage>
</organism>
<dbReference type="SUPFAM" id="SSF46689">
    <property type="entry name" value="Homeodomain-like"/>
    <property type="match status" value="1"/>
</dbReference>
<comment type="caution">
    <text evidence="4">The sequence shown here is derived from an EMBL/GenBank/DDBJ whole genome shotgun (WGS) entry which is preliminary data.</text>
</comment>
<evidence type="ECO:0000313" key="5">
    <source>
        <dbReference type="Proteomes" id="UP000298347"/>
    </source>
</evidence>
<dbReference type="Proteomes" id="UP000298347">
    <property type="component" value="Unassembled WGS sequence"/>
</dbReference>
<dbReference type="InterPro" id="IPR001647">
    <property type="entry name" value="HTH_TetR"/>
</dbReference>
<dbReference type="Gene3D" id="1.10.357.10">
    <property type="entry name" value="Tetracycline Repressor, domain 2"/>
    <property type="match status" value="1"/>
</dbReference>
<evidence type="ECO:0000256" key="1">
    <source>
        <dbReference type="ARBA" id="ARBA00023125"/>
    </source>
</evidence>
<accession>A0A4Z0GJJ9</accession>
<reference evidence="4 5" key="1">
    <citation type="journal article" date="2015" name="Int. J. Syst. Evol. Microbiol.">
        <title>Sporolactobacillus shoreae sp. nov. and Sporolactobacillus spathodeae sp. nov., two spore-forming lactic acid bacteria isolated from tree barks in Thailand.</title>
        <authorList>
            <person name="Thamacharoensuk T."/>
            <person name="Kitahara M."/>
            <person name="Ohkuma M."/>
            <person name="Thongchul N."/>
            <person name="Tanasupawat S."/>
        </authorList>
    </citation>
    <scope>NUCLEOTIDE SEQUENCE [LARGE SCALE GENOMIC DNA]</scope>
    <source>
        <strain evidence="4 5">BK92</strain>
    </source>
</reference>
<gene>
    <name evidence="4" type="ORF">E4665_17705</name>
</gene>
<dbReference type="Pfam" id="PF00440">
    <property type="entry name" value="TetR_N"/>
    <property type="match status" value="1"/>
</dbReference>
<dbReference type="PROSITE" id="PS50977">
    <property type="entry name" value="HTH_TETR_2"/>
    <property type="match status" value="1"/>
</dbReference>
<feature type="domain" description="HTH tetR-type" evidence="3">
    <location>
        <begin position="10"/>
        <end position="70"/>
    </location>
</feature>
<dbReference type="InterPro" id="IPR050624">
    <property type="entry name" value="HTH-type_Tx_Regulator"/>
</dbReference>
<dbReference type="PRINTS" id="PR00455">
    <property type="entry name" value="HTHTETR"/>
</dbReference>
<sequence length="209" mass="24567">MSGKQLLHAETTKNEILSAAKNLFSTNGYESVTIRQIAKKAGCSHTTIYIYFKDKEDLLQALSKPPLLKLKQQMDQILSEVNIYSEQQLKSLCSLFIRFCLENRSMYRIFFETKSVRVDEEYPRLEINEIRIEIFNQLKRAMKECLQPHIDDKELLKFSRIFFYMLRGIVGTYMDSEEPLDVLIRRLMPTFDTAFDVLLAGFRLKLNKE</sequence>
<dbReference type="PANTHER" id="PTHR43479">
    <property type="entry name" value="ACREF/ENVCD OPERON REPRESSOR-RELATED"/>
    <property type="match status" value="1"/>
</dbReference>
<dbReference type="PANTHER" id="PTHR43479:SF11">
    <property type="entry name" value="ACREF_ENVCD OPERON REPRESSOR-RELATED"/>
    <property type="match status" value="1"/>
</dbReference>
<dbReference type="AlphaFoldDB" id="A0A4Z0GJJ9"/>
<feature type="DNA-binding region" description="H-T-H motif" evidence="2">
    <location>
        <begin position="33"/>
        <end position="52"/>
    </location>
</feature>
<protein>
    <submittedName>
        <fullName evidence="4">TetR/AcrR family transcriptional regulator</fullName>
    </submittedName>
</protein>
<dbReference type="InterPro" id="IPR009057">
    <property type="entry name" value="Homeodomain-like_sf"/>
</dbReference>
<evidence type="ECO:0000259" key="3">
    <source>
        <dbReference type="PROSITE" id="PS50977"/>
    </source>
</evidence>
<dbReference type="OrthoDB" id="9815924at2"/>
<dbReference type="EMBL" id="SRJD01000042">
    <property type="protein sequence ID" value="TGA95682.1"/>
    <property type="molecule type" value="Genomic_DNA"/>
</dbReference>
<name>A0A4Z0GJJ9_9BACL</name>